<keyword evidence="8" id="KW-0413">Isomerase</keyword>
<keyword evidence="2" id="KW-0479">Metal-binding</keyword>
<dbReference type="PANTHER" id="PTHR13710">
    <property type="entry name" value="DNA HELICASE RECQ FAMILY MEMBER"/>
    <property type="match status" value="1"/>
</dbReference>
<evidence type="ECO:0000256" key="1">
    <source>
        <dbReference type="ARBA" id="ARBA00005446"/>
    </source>
</evidence>
<dbReference type="EMBL" id="CP000103">
    <property type="protein sequence ID" value="ABB75595.1"/>
    <property type="molecule type" value="Genomic_DNA"/>
</dbReference>
<dbReference type="STRING" id="323848.Nmul_A2304"/>
<evidence type="ECO:0000259" key="14">
    <source>
        <dbReference type="PROSITE" id="PS51192"/>
    </source>
</evidence>
<feature type="region of interest" description="Disordered" evidence="13">
    <location>
        <begin position="525"/>
        <end position="546"/>
    </location>
</feature>
<feature type="compositionally biased region" description="Acidic residues" evidence="13">
    <location>
        <begin position="28"/>
        <end position="43"/>
    </location>
</feature>
<dbReference type="GO" id="GO:0016787">
    <property type="term" value="F:hydrolase activity"/>
    <property type="evidence" value="ECO:0007669"/>
    <property type="project" value="UniProtKB-KW"/>
</dbReference>
<dbReference type="InterPro" id="IPR004589">
    <property type="entry name" value="DNA_helicase_ATP-dep_RecQ"/>
</dbReference>
<evidence type="ECO:0000256" key="12">
    <source>
        <dbReference type="ARBA" id="ARBA00044550"/>
    </source>
</evidence>
<feature type="domain" description="Helicase ATP-binding" evidence="14">
    <location>
        <begin position="63"/>
        <end position="231"/>
    </location>
</feature>
<dbReference type="AlphaFoldDB" id="Q2Y6M6"/>
<dbReference type="GO" id="GO:0009378">
    <property type="term" value="F:four-way junction helicase activity"/>
    <property type="evidence" value="ECO:0007669"/>
    <property type="project" value="TreeGrafter"/>
</dbReference>
<feature type="compositionally biased region" description="Polar residues" evidence="13">
    <location>
        <begin position="533"/>
        <end position="543"/>
    </location>
</feature>
<evidence type="ECO:0000256" key="10">
    <source>
        <dbReference type="ARBA" id="ARBA00034808"/>
    </source>
</evidence>
<dbReference type="Pfam" id="PF00270">
    <property type="entry name" value="DEAD"/>
    <property type="match status" value="1"/>
</dbReference>
<dbReference type="FunFam" id="3.40.50.300:FF:001389">
    <property type="entry name" value="ATP-dependent DNA helicase RecQ"/>
    <property type="match status" value="1"/>
</dbReference>
<comment type="similarity">
    <text evidence="1">Belongs to the helicase family. RecQ subfamily.</text>
</comment>
<dbReference type="GO" id="GO:0006310">
    <property type="term" value="P:DNA recombination"/>
    <property type="evidence" value="ECO:0007669"/>
    <property type="project" value="InterPro"/>
</dbReference>
<evidence type="ECO:0000256" key="13">
    <source>
        <dbReference type="SAM" id="MobiDB-lite"/>
    </source>
</evidence>
<organism evidence="16 18">
    <name type="scientific">Nitrosospira multiformis (strain ATCC 25196 / NCIMB 11849 / C 71)</name>
    <dbReference type="NCBI Taxonomy" id="323848"/>
    <lineage>
        <taxon>Bacteria</taxon>
        <taxon>Pseudomonadati</taxon>
        <taxon>Pseudomonadota</taxon>
        <taxon>Betaproteobacteria</taxon>
        <taxon>Nitrosomonadales</taxon>
        <taxon>Nitrosomonadaceae</taxon>
        <taxon>Nitrosospira</taxon>
    </lineage>
</organism>
<keyword evidence="18" id="KW-1185">Reference proteome</keyword>
<dbReference type="GO" id="GO:0005737">
    <property type="term" value="C:cytoplasm"/>
    <property type="evidence" value="ECO:0007669"/>
    <property type="project" value="TreeGrafter"/>
</dbReference>
<dbReference type="GO" id="GO:0006281">
    <property type="term" value="P:DNA repair"/>
    <property type="evidence" value="ECO:0007669"/>
    <property type="project" value="TreeGrafter"/>
</dbReference>
<reference evidence="17 19" key="4">
    <citation type="submission" date="2016-10" db="EMBL/GenBank/DDBJ databases">
        <authorList>
            <person name="de Groot N.N."/>
        </authorList>
    </citation>
    <scope>NUCLEOTIDE SEQUENCE [LARGE SCALE GENOMIC DNA]</scope>
    <source>
        <strain evidence="17 19">Nl13</strain>
    </source>
</reference>
<protein>
    <recommendedName>
        <fullName evidence="11">ATP-dependent DNA helicase RecQ</fullName>
        <ecNumber evidence="10">5.6.2.4</ecNumber>
    </recommendedName>
    <alternativeName>
        <fullName evidence="12">DNA 3'-5' helicase RecQ</fullName>
    </alternativeName>
</protein>
<evidence type="ECO:0000256" key="11">
    <source>
        <dbReference type="ARBA" id="ARBA00044535"/>
    </source>
</evidence>
<dbReference type="PANTHER" id="PTHR13710:SF105">
    <property type="entry name" value="ATP-DEPENDENT DNA HELICASE Q1"/>
    <property type="match status" value="1"/>
</dbReference>
<dbReference type="HOGENOM" id="CLU_001103_9_7_4"/>
<dbReference type="CDD" id="cd17920">
    <property type="entry name" value="DEXHc_RecQ"/>
    <property type="match status" value="1"/>
</dbReference>
<keyword evidence="4 16" id="KW-0378">Hydrolase</keyword>
<comment type="catalytic activity">
    <reaction evidence="9">
        <text>Couples ATP hydrolysis with the unwinding of duplex DNA by translocating in the 3'-5' direction.</text>
        <dbReference type="EC" id="5.6.2.4"/>
    </reaction>
</comment>
<dbReference type="OrthoDB" id="9760034at2"/>
<evidence type="ECO:0000259" key="15">
    <source>
        <dbReference type="PROSITE" id="PS51194"/>
    </source>
</evidence>
<dbReference type="GO" id="GO:0005524">
    <property type="term" value="F:ATP binding"/>
    <property type="evidence" value="ECO:0007669"/>
    <property type="project" value="UniProtKB-KW"/>
</dbReference>
<evidence type="ECO:0000313" key="19">
    <source>
        <dbReference type="Proteomes" id="UP000236751"/>
    </source>
</evidence>
<dbReference type="InterPro" id="IPR027417">
    <property type="entry name" value="P-loop_NTPase"/>
</dbReference>
<feature type="domain" description="Helicase C-terminal" evidence="15">
    <location>
        <begin position="258"/>
        <end position="404"/>
    </location>
</feature>
<dbReference type="SUPFAM" id="SSF52540">
    <property type="entry name" value="P-loop containing nucleoside triphosphate hydrolases"/>
    <property type="match status" value="1"/>
</dbReference>
<dbReference type="Proteomes" id="UP000002718">
    <property type="component" value="Chromosome"/>
</dbReference>
<dbReference type="InterPro" id="IPR011545">
    <property type="entry name" value="DEAD/DEAH_box_helicase_dom"/>
</dbReference>
<evidence type="ECO:0000313" key="16">
    <source>
        <dbReference type="EMBL" id="ABB75595.1"/>
    </source>
</evidence>
<proteinExistence type="inferred from homology"/>
<dbReference type="Proteomes" id="UP000236751">
    <property type="component" value="Unassembled WGS sequence"/>
</dbReference>
<dbReference type="GO" id="GO:0030894">
    <property type="term" value="C:replisome"/>
    <property type="evidence" value="ECO:0007669"/>
    <property type="project" value="TreeGrafter"/>
</dbReference>
<dbReference type="InterPro" id="IPR032284">
    <property type="entry name" value="RecQ_Zn-bd"/>
</dbReference>
<evidence type="ECO:0000256" key="4">
    <source>
        <dbReference type="ARBA" id="ARBA00022801"/>
    </source>
</evidence>
<dbReference type="Gene3D" id="3.40.50.300">
    <property type="entry name" value="P-loop containing nucleotide triphosphate hydrolases"/>
    <property type="match status" value="2"/>
</dbReference>
<evidence type="ECO:0000256" key="7">
    <source>
        <dbReference type="ARBA" id="ARBA00023125"/>
    </source>
</evidence>
<dbReference type="EC" id="5.6.2.4" evidence="10"/>
<name>Q2Y6M6_NITMU</name>
<dbReference type="Pfam" id="PF00271">
    <property type="entry name" value="Helicase_C"/>
    <property type="match status" value="1"/>
</dbReference>
<dbReference type="eggNOG" id="COG0514">
    <property type="taxonomic scope" value="Bacteria"/>
</dbReference>
<evidence type="ECO:0000256" key="5">
    <source>
        <dbReference type="ARBA" id="ARBA00022806"/>
    </source>
</evidence>
<dbReference type="Pfam" id="PF16124">
    <property type="entry name" value="RecQ_Zn_bind"/>
    <property type="match status" value="1"/>
</dbReference>
<evidence type="ECO:0000256" key="9">
    <source>
        <dbReference type="ARBA" id="ARBA00034617"/>
    </source>
</evidence>
<gene>
    <name evidence="16" type="ordered locus">Nmul_A2304</name>
    <name evidence="17" type="ORF">SAMN05216403_10624</name>
</gene>
<dbReference type="GO" id="GO:0043590">
    <property type="term" value="C:bacterial nucleoid"/>
    <property type="evidence" value="ECO:0007669"/>
    <property type="project" value="TreeGrafter"/>
</dbReference>
<reference evidence="18" key="1">
    <citation type="submission" date="2005-08" db="EMBL/GenBank/DDBJ databases">
        <title>Complete sequence of chromosome 1 of Nitrosospira multiformis ATCC 25196.</title>
        <authorList>
            <person name="Copeland A."/>
            <person name="Lucas S."/>
            <person name="Lapidus A."/>
            <person name="Barry K."/>
            <person name="Detter J.C."/>
            <person name="Glavina T."/>
            <person name="Hammon N."/>
            <person name="Israni S."/>
            <person name="Pitluck S."/>
            <person name="Chain P."/>
            <person name="Malfatti S."/>
            <person name="Shin M."/>
            <person name="Vergez L."/>
            <person name="Schmutz J."/>
            <person name="Larimer F."/>
            <person name="Land M."/>
            <person name="Hauser L."/>
            <person name="Kyrpides N."/>
            <person name="Lykidis A."/>
            <person name="Richardson P."/>
        </authorList>
    </citation>
    <scope>NUCLEOTIDE SEQUENCE [LARGE SCALE GENOMIC DNA]</scope>
    <source>
        <strain evidence="18">ATCC 25196 / NCIMB 11849 / C 71</strain>
    </source>
</reference>
<evidence type="ECO:0000313" key="17">
    <source>
        <dbReference type="EMBL" id="SEF69065.1"/>
    </source>
</evidence>
<reference evidence="16 18" key="3">
    <citation type="journal article" date="2008" name="Appl. Environ. Microbiol.">
        <title>Complete genome sequence of Nitrosospira multiformis, an ammonia-oxidizing bacterium from the soil environment.</title>
        <authorList>
            <person name="Norton J.M."/>
            <person name="Klotz M.G."/>
            <person name="Stein L.Y."/>
            <person name="Arp D.J."/>
            <person name="Bottomley P.J."/>
            <person name="Chain P.S."/>
            <person name="Hauser L.J."/>
            <person name="Land M.L."/>
            <person name="Larimer F.W."/>
            <person name="Shin M.W."/>
            <person name="Starkenburg S.R."/>
        </authorList>
    </citation>
    <scope>NUCLEOTIDE SEQUENCE [LARGE SCALE GENOMIC DNA]</scope>
    <source>
        <strain evidence="16">ATCC 25196</strain>
        <strain evidence="18">ATCC 25196 / NCIMB 11849 / C 71</strain>
    </source>
</reference>
<evidence type="ECO:0000256" key="8">
    <source>
        <dbReference type="ARBA" id="ARBA00023235"/>
    </source>
</evidence>
<evidence type="ECO:0000256" key="3">
    <source>
        <dbReference type="ARBA" id="ARBA00022741"/>
    </source>
</evidence>
<dbReference type="SMART" id="SM00490">
    <property type="entry name" value="HELICc"/>
    <property type="match status" value="1"/>
</dbReference>
<sequence length="602" mass="67846">MKCIKRSNRVQPEENANRAMTTKTYDMESPDADREEPEQDDLEESLHQIFGLAHLRPGQREVIESVLNGRDTLAVMPTGGGKSLCYQLPALNLPGTAIVVSPLISLMKDQAEKLEEIGVDAAQVNSMLNAEQESEALENIRNADSDVVFVTPERVSHPDFIAELQAIPINLFVIDEAHCISQWGHDFRPAYLGLGDAIKALGKPTVLALTATATPEVIEDIAQQLGRSSMHVVNTGIYRPNLNYSVLQVTNPEEKLEKLQDLIQKSQGSGIIYTATVKAVEELAAALAGTIADIALYHGRLPRKTRTENQETFMEGKSRIMVATNAFGMGIDKPDIRFVVHFQMPGTLEAYYQESGRAGRDGKTAECTLLYDAQDKRIQQFFLARHHPDQEDLREVYKAVQDLSPGSPAIRIDQLQEKIGKFSVRRLQVMLRLLEEHRILKRDKTLGYRLHKKDVKAEDLLRLAENAHRKAEHEREALERMVFYAQSGFCRWKVLLEYFDEKVEWNHCGHCDNCINPPENELSARPVQRQDKTGQTTPDTDPSPTEKELIVGAEVEVEKVGKGKVVNIRYDMVTVLFPDSQKRIFMKNYVRPLQQAAENKGK</sequence>
<dbReference type="InterPro" id="IPR001650">
    <property type="entry name" value="Helicase_C-like"/>
</dbReference>
<keyword evidence="3" id="KW-0547">Nucleotide-binding</keyword>
<dbReference type="GO" id="GO:0043138">
    <property type="term" value="F:3'-5' DNA helicase activity"/>
    <property type="evidence" value="ECO:0007669"/>
    <property type="project" value="UniProtKB-EC"/>
</dbReference>
<evidence type="ECO:0000256" key="6">
    <source>
        <dbReference type="ARBA" id="ARBA00022840"/>
    </source>
</evidence>
<keyword evidence="5 16" id="KW-0347">Helicase</keyword>
<dbReference type="GO" id="GO:0003677">
    <property type="term" value="F:DNA binding"/>
    <property type="evidence" value="ECO:0007669"/>
    <property type="project" value="UniProtKB-KW"/>
</dbReference>
<dbReference type="PROSITE" id="PS51194">
    <property type="entry name" value="HELICASE_CTER"/>
    <property type="match status" value="1"/>
</dbReference>
<accession>Q2Y6M6</accession>
<keyword evidence="6" id="KW-0067">ATP-binding</keyword>
<feature type="region of interest" description="Disordered" evidence="13">
    <location>
        <begin position="1"/>
        <end position="43"/>
    </location>
</feature>
<reference evidence="16" key="2">
    <citation type="submission" date="2005-08" db="EMBL/GenBank/DDBJ databases">
        <title>Complete sequence of Chromosome 1 of Nitrosospira multiformis ATCC 25196.</title>
        <authorList>
            <consortium name="US DOE Joint Genome Institute"/>
            <person name="Copeland A."/>
            <person name="Lucas S."/>
            <person name="Lapidus A."/>
            <person name="Barry K."/>
            <person name="Detter J.C."/>
            <person name="Glavina T."/>
            <person name="Hammon N."/>
            <person name="Israni S."/>
            <person name="Pitluck S."/>
            <person name="Chain P."/>
            <person name="Malfatti S."/>
            <person name="Shin M."/>
            <person name="Vergez L."/>
            <person name="Schmutz J."/>
            <person name="Larimer F."/>
            <person name="Land M."/>
            <person name="Hauser L."/>
            <person name="Kyrpides N."/>
            <person name="Lykidis A."/>
            <person name="Richardson P."/>
        </authorList>
    </citation>
    <scope>NUCLEOTIDE SEQUENCE</scope>
    <source>
        <strain evidence="16">ATCC 25196</strain>
    </source>
</reference>
<dbReference type="SMART" id="SM00487">
    <property type="entry name" value="DEXDc"/>
    <property type="match status" value="1"/>
</dbReference>
<keyword evidence="7" id="KW-0238">DNA-binding</keyword>
<dbReference type="EMBL" id="FNVK01000006">
    <property type="protein sequence ID" value="SEF69065.1"/>
    <property type="molecule type" value="Genomic_DNA"/>
</dbReference>
<dbReference type="NCBIfam" id="TIGR00614">
    <property type="entry name" value="recQ_fam"/>
    <property type="match status" value="1"/>
</dbReference>
<dbReference type="InterPro" id="IPR014001">
    <property type="entry name" value="Helicase_ATP-bd"/>
</dbReference>
<dbReference type="PROSITE" id="PS51192">
    <property type="entry name" value="HELICASE_ATP_BIND_1"/>
    <property type="match status" value="1"/>
</dbReference>
<dbReference type="InterPro" id="IPR036388">
    <property type="entry name" value="WH-like_DNA-bd_sf"/>
</dbReference>
<dbReference type="GO" id="GO:0046872">
    <property type="term" value="F:metal ion binding"/>
    <property type="evidence" value="ECO:0007669"/>
    <property type="project" value="UniProtKB-KW"/>
</dbReference>
<evidence type="ECO:0000313" key="18">
    <source>
        <dbReference type="Proteomes" id="UP000002718"/>
    </source>
</evidence>
<dbReference type="KEGG" id="nmu:Nmul_A2304"/>
<dbReference type="Gene3D" id="1.10.10.10">
    <property type="entry name" value="Winged helix-like DNA-binding domain superfamily/Winged helix DNA-binding domain"/>
    <property type="match status" value="1"/>
</dbReference>
<evidence type="ECO:0000256" key="2">
    <source>
        <dbReference type="ARBA" id="ARBA00022723"/>
    </source>
</evidence>